<evidence type="ECO:0000256" key="2">
    <source>
        <dbReference type="ARBA" id="ARBA00022448"/>
    </source>
</evidence>
<sequence length="274" mass="30267">MHSRRWVLAASYTVLVMGVLVVVGPFVWQALTSVKSFQDSVRIPPTVLPSPWDWSGYAKVFELMPLGHQFVNTVLMAGGRTIAQLIFCSLAAFAFARLEFPGRRFFFGLFLVVLMVPSQLFVIPQFLIMQKLGWLNTIQALIVPGMFSAFGTFLLRQFFAGLPRELDEAAELDGCGPLQRYWRILLPLSKPGLIALAVLTLLWSWNDLMWPLIVNTDPEMMPLSAGLAALSGQHNIEYPALMAGSLMATAPVIVIFAILQKQIIEGIANTGGKA</sequence>
<accession>A0ABR9K7E9</accession>
<feature type="transmembrane region" description="Helical" evidence="7">
    <location>
        <begin position="240"/>
        <end position="259"/>
    </location>
</feature>
<feature type="transmembrane region" description="Helical" evidence="7">
    <location>
        <begin position="134"/>
        <end position="155"/>
    </location>
</feature>
<comment type="subcellular location">
    <subcellularLocation>
        <location evidence="1 7">Cell membrane</location>
        <topology evidence="1 7">Multi-pass membrane protein</topology>
    </subcellularLocation>
</comment>
<protein>
    <submittedName>
        <fullName evidence="9">Multiple sugar transport system permease protein</fullName>
    </submittedName>
</protein>
<dbReference type="InterPro" id="IPR000515">
    <property type="entry name" value="MetI-like"/>
</dbReference>
<evidence type="ECO:0000256" key="7">
    <source>
        <dbReference type="RuleBase" id="RU363032"/>
    </source>
</evidence>
<feature type="domain" description="ABC transmembrane type-1" evidence="8">
    <location>
        <begin position="70"/>
        <end position="259"/>
    </location>
</feature>
<dbReference type="CDD" id="cd06261">
    <property type="entry name" value="TM_PBP2"/>
    <property type="match status" value="1"/>
</dbReference>
<keyword evidence="9" id="KW-0762">Sugar transport</keyword>
<keyword evidence="4 7" id="KW-0812">Transmembrane</keyword>
<organism evidence="9 10">
    <name type="scientific">Nonomuraea africana</name>
    <dbReference type="NCBI Taxonomy" id="46171"/>
    <lineage>
        <taxon>Bacteria</taxon>
        <taxon>Bacillati</taxon>
        <taxon>Actinomycetota</taxon>
        <taxon>Actinomycetes</taxon>
        <taxon>Streptosporangiales</taxon>
        <taxon>Streptosporangiaceae</taxon>
        <taxon>Nonomuraea</taxon>
    </lineage>
</organism>
<feature type="transmembrane region" description="Helical" evidence="7">
    <location>
        <begin position="70"/>
        <end position="93"/>
    </location>
</feature>
<evidence type="ECO:0000256" key="5">
    <source>
        <dbReference type="ARBA" id="ARBA00022989"/>
    </source>
</evidence>
<proteinExistence type="inferred from homology"/>
<dbReference type="Gene3D" id="1.10.3720.10">
    <property type="entry name" value="MetI-like"/>
    <property type="match status" value="1"/>
</dbReference>
<keyword evidence="3" id="KW-1003">Cell membrane</keyword>
<dbReference type="EMBL" id="JADBEF010000001">
    <property type="protein sequence ID" value="MBE1557487.1"/>
    <property type="molecule type" value="Genomic_DNA"/>
</dbReference>
<dbReference type="PANTHER" id="PTHR43744:SF12">
    <property type="entry name" value="ABC TRANSPORTER PERMEASE PROTEIN MG189-RELATED"/>
    <property type="match status" value="1"/>
</dbReference>
<comment type="caution">
    <text evidence="9">The sequence shown here is derived from an EMBL/GenBank/DDBJ whole genome shotgun (WGS) entry which is preliminary data.</text>
</comment>
<dbReference type="Proteomes" id="UP000661607">
    <property type="component" value="Unassembled WGS sequence"/>
</dbReference>
<gene>
    <name evidence="9" type="ORF">H4W81_000266</name>
</gene>
<dbReference type="PROSITE" id="PS50928">
    <property type="entry name" value="ABC_TM1"/>
    <property type="match status" value="1"/>
</dbReference>
<comment type="similarity">
    <text evidence="7">Belongs to the binding-protein-dependent transport system permease family.</text>
</comment>
<name>A0ABR9K7E9_9ACTN</name>
<feature type="transmembrane region" description="Helical" evidence="7">
    <location>
        <begin position="7"/>
        <end position="28"/>
    </location>
</feature>
<dbReference type="PANTHER" id="PTHR43744">
    <property type="entry name" value="ABC TRANSPORTER PERMEASE PROTEIN MG189-RELATED-RELATED"/>
    <property type="match status" value="1"/>
</dbReference>
<keyword evidence="6 7" id="KW-0472">Membrane</keyword>
<dbReference type="Pfam" id="PF00528">
    <property type="entry name" value="BPD_transp_1"/>
    <property type="match status" value="1"/>
</dbReference>
<keyword evidence="2 7" id="KW-0813">Transport</keyword>
<evidence type="ECO:0000313" key="10">
    <source>
        <dbReference type="Proteomes" id="UP000661607"/>
    </source>
</evidence>
<evidence type="ECO:0000313" key="9">
    <source>
        <dbReference type="EMBL" id="MBE1557487.1"/>
    </source>
</evidence>
<dbReference type="SUPFAM" id="SSF161098">
    <property type="entry name" value="MetI-like"/>
    <property type="match status" value="1"/>
</dbReference>
<evidence type="ECO:0000259" key="8">
    <source>
        <dbReference type="PROSITE" id="PS50928"/>
    </source>
</evidence>
<evidence type="ECO:0000256" key="6">
    <source>
        <dbReference type="ARBA" id="ARBA00023136"/>
    </source>
</evidence>
<keyword evidence="10" id="KW-1185">Reference proteome</keyword>
<evidence type="ECO:0000256" key="3">
    <source>
        <dbReference type="ARBA" id="ARBA00022475"/>
    </source>
</evidence>
<dbReference type="InterPro" id="IPR035906">
    <property type="entry name" value="MetI-like_sf"/>
</dbReference>
<dbReference type="RefSeq" id="WP_192773100.1">
    <property type="nucleotide sequence ID" value="NZ_BAAASY010000019.1"/>
</dbReference>
<keyword evidence="5 7" id="KW-1133">Transmembrane helix</keyword>
<reference evidence="9 10" key="1">
    <citation type="submission" date="2020-10" db="EMBL/GenBank/DDBJ databases">
        <title>Sequencing the genomes of 1000 actinobacteria strains.</title>
        <authorList>
            <person name="Klenk H.-P."/>
        </authorList>
    </citation>
    <scope>NUCLEOTIDE SEQUENCE [LARGE SCALE GENOMIC DNA]</scope>
    <source>
        <strain evidence="9 10">DSM 43748</strain>
    </source>
</reference>
<evidence type="ECO:0000256" key="4">
    <source>
        <dbReference type="ARBA" id="ARBA00022692"/>
    </source>
</evidence>
<feature type="transmembrane region" description="Helical" evidence="7">
    <location>
        <begin position="105"/>
        <end position="128"/>
    </location>
</feature>
<evidence type="ECO:0000256" key="1">
    <source>
        <dbReference type="ARBA" id="ARBA00004651"/>
    </source>
</evidence>